<reference evidence="1" key="1">
    <citation type="submission" date="2010-08" db="EMBL/GenBank/DDBJ databases">
        <authorList>
            <person name="Harkins D.M."/>
            <person name="Madupu R."/>
            <person name="Durkin A.S."/>
            <person name="Torralba M."/>
            <person name="Methe B."/>
            <person name="Sutton G.G."/>
            <person name="Nelson K.E."/>
        </authorList>
    </citation>
    <scope>NUCLEOTIDE SEQUENCE [LARGE SCALE GENOMIC DNA]</scope>
    <source>
        <strain evidence="1">ATCC 14266</strain>
    </source>
</reference>
<evidence type="ECO:0000313" key="2">
    <source>
        <dbReference type="Proteomes" id="UP000004218"/>
    </source>
</evidence>
<dbReference type="EMBL" id="ACSH02000008">
    <property type="protein sequence ID" value="EFM47926.1"/>
    <property type="molecule type" value="Genomic_DNA"/>
</dbReference>
<comment type="caution">
    <text evidence="1">The sequence shown here is derived from an EMBL/GenBank/DDBJ whole genome shotgun (WGS) entry which is preliminary data.</text>
</comment>
<organism evidence="1 2">
    <name type="scientific">Corynebacterium matruchotii ATCC 14266</name>
    <dbReference type="NCBI Taxonomy" id="553207"/>
    <lineage>
        <taxon>Bacteria</taxon>
        <taxon>Bacillati</taxon>
        <taxon>Actinomycetota</taxon>
        <taxon>Actinomycetes</taxon>
        <taxon>Mycobacteriales</taxon>
        <taxon>Corynebacteriaceae</taxon>
        <taxon>Corynebacterium</taxon>
    </lineage>
</organism>
<gene>
    <name evidence="1" type="ORF">HMPREF0299_5543</name>
</gene>
<accession>E0DIN1</accession>
<dbReference type="AlphaFoldDB" id="E0DIN1"/>
<sequence>MRKNPLLFRHLGPLGFGVSTACLGRNQTPRMRNARHHCEQEQW</sequence>
<proteinExistence type="predicted"/>
<name>E0DIN1_9CORY</name>
<keyword evidence="2" id="KW-1185">Reference proteome</keyword>
<protein>
    <submittedName>
        <fullName evidence="1">Uncharacterized protein</fullName>
    </submittedName>
</protein>
<dbReference type="Proteomes" id="UP000004218">
    <property type="component" value="Unassembled WGS sequence"/>
</dbReference>
<dbReference type="PROSITE" id="PS51257">
    <property type="entry name" value="PROKAR_LIPOPROTEIN"/>
    <property type="match status" value="1"/>
</dbReference>
<evidence type="ECO:0000313" key="1">
    <source>
        <dbReference type="EMBL" id="EFM47926.1"/>
    </source>
</evidence>